<comment type="caution">
    <text evidence="1">The sequence shown here is derived from an EMBL/GenBank/DDBJ whole genome shotgun (WGS) entry which is preliminary data.</text>
</comment>
<evidence type="ECO:0008006" key="3">
    <source>
        <dbReference type="Google" id="ProtNLM"/>
    </source>
</evidence>
<name>A0ABQ6QPZ2_9BACT</name>
<dbReference type="RefSeq" id="WP_338276653.1">
    <property type="nucleotide sequence ID" value="NZ_BTTX01000002.1"/>
</dbReference>
<dbReference type="EMBL" id="BTTX01000002">
    <property type="protein sequence ID" value="GMU05776.1"/>
    <property type="molecule type" value="Genomic_DNA"/>
</dbReference>
<keyword evidence="2" id="KW-1185">Reference proteome</keyword>
<organism evidence="1 2">
    <name type="scientific">Corallococcus caeni</name>
    <dbReference type="NCBI Taxonomy" id="3082388"/>
    <lineage>
        <taxon>Bacteria</taxon>
        <taxon>Pseudomonadati</taxon>
        <taxon>Myxococcota</taxon>
        <taxon>Myxococcia</taxon>
        <taxon>Myxococcales</taxon>
        <taxon>Cystobacterineae</taxon>
        <taxon>Myxococcaceae</taxon>
        <taxon>Corallococcus</taxon>
    </lineage>
</organism>
<sequence length="302" mass="32474">MTPFKKYGATIALGAIVGLGSSGAAMGLLLQGRNQSPWMAAAPQGRVLDDYGAYESGPEGYVAQSDLIVTGRITRVLDARTHVQDVGQPRYTHRLELEVDGELYRNTERVPGQPGGRVVVSVPAAGMDVSMGRAQIAAMGDRHLFFLRRSPLDSGAYVLLRGEHGSVDLTKAAVGHEVMRSTTPSDLIQEVRRYAEAMQLSVPDTVREPLSAVPESVTPVRFYGRGGLPASLQRRTVAQDGVLVFNALSEGAISPRVHVLRAGERCFVRMQWEPGATTGPVAIHVSDKSLPANCEALLDKSF</sequence>
<reference evidence="1 2" key="1">
    <citation type="journal article" date="2024" name="Arch. Microbiol.">
        <title>Corallococcus caeni sp. nov., a novel myxobacterium isolated from activated sludge.</title>
        <authorList>
            <person name="Tomita S."/>
            <person name="Nakai R."/>
            <person name="Kuroda K."/>
            <person name="Kurashita H."/>
            <person name="Hatamoto M."/>
            <person name="Yamaguchi T."/>
            <person name="Narihiro T."/>
        </authorList>
    </citation>
    <scope>NUCLEOTIDE SEQUENCE [LARGE SCALE GENOMIC DNA]</scope>
    <source>
        <strain evidence="1 2">NO1</strain>
    </source>
</reference>
<gene>
    <name evidence="1" type="ORF">ASNO1_20290</name>
</gene>
<protein>
    <recommendedName>
        <fullName evidence="3">Secreted protein</fullName>
    </recommendedName>
</protein>
<evidence type="ECO:0000313" key="1">
    <source>
        <dbReference type="EMBL" id="GMU05776.1"/>
    </source>
</evidence>
<evidence type="ECO:0000313" key="2">
    <source>
        <dbReference type="Proteomes" id="UP001342631"/>
    </source>
</evidence>
<accession>A0ABQ6QPZ2</accession>
<proteinExistence type="predicted"/>
<dbReference type="Proteomes" id="UP001342631">
    <property type="component" value="Unassembled WGS sequence"/>
</dbReference>